<dbReference type="PIRSF" id="PIRSF036915">
    <property type="entry name" value="Trnald_Bac_Plnt"/>
    <property type="match status" value="1"/>
</dbReference>
<comment type="catalytic activity">
    <reaction evidence="9">
        <text>D-sedoheptulose 7-phosphate + D-glyceraldehyde 3-phosphate = D-erythrose 4-phosphate + beta-D-fructose 6-phosphate</text>
        <dbReference type="Rhea" id="RHEA:17053"/>
        <dbReference type="ChEBI" id="CHEBI:16897"/>
        <dbReference type="ChEBI" id="CHEBI:57483"/>
        <dbReference type="ChEBI" id="CHEBI:57634"/>
        <dbReference type="ChEBI" id="CHEBI:59776"/>
        <dbReference type="EC" id="2.2.1.2"/>
    </reaction>
</comment>
<dbReference type="AlphaFoldDB" id="X0SRJ3"/>
<organism evidence="10">
    <name type="scientific">marine sediment metagenome</name>
    <dbReference type="NCBI Taxonomy" id="412755"/>
    <lineage>
        <taxon>unclassified sequences</taxon>
        <taxon>metagenomes</taxon>
        <taxon>ecological metagenomes</taxon>
    </lineage>
</organism>
<dbReference type="EMBL" id="BARS01009709">
    <property type="protein sequence ID" value="GAF78482.1"/>
    <property type="molecule type" value="Genomic_DNA"/>
</dbReference>
<dbReference type="NCBIfam" id="TIGR00876">
    <property type="entry name" value="tal_mycobact"/>
    <property type="match status" value="1"/>
</dbReference>
<dbReference type="PANTHER" id="PTHR10683">
    <property type="entry name" value="TRANSALDOLASE"/>
    <property type="match status" value="1"/>
</dbReference>
<keyword evidence="7" id="KW-0570">Pentose shunt</keyword>
<accession>X0SRJ3</accession>
<protein>
    <recommendedName>
        <fullName evidence="11">Transaldolase</fullName>
    </recommendedName>
</protein>
<name>X0SRJ3_9ZZZZ</name>
<dbReference type="InterPro" id="IPR001585">
    <property type="entry name" value="TAL/FSA"/>
</dbReference>
<gene>
    <name evidence="10" type="ORF">S01H1_18196</name>
</gene>
<evidence type="ECO:0000256" key="3">
    <source>
        <dbReference type="ARBA" id="ARBA00004959"/>
    </source>
</evidence>
<dbReference type="GO" id="GO:0005737">
    <property type="term" value="C:cytoplasm"/>
    <property type="evidence" value="ECO:0007669"/>
    <property type="project" value="UniProtKB-SubCell"/>
</dbReference>
<sequence length="320" mass="36044">MRTKIKQLNSFGQSVWLDYISRELIDSGQLQKIIDMGVLGVTSNPSIFNKAITSGTNYDNLIRQLAQAGEKILTIYNSLTIKDIQDAADLFMPIYLKTEQKDGFVSLEVNPNLAHDTEGTISEGMRLFNEVNRSNVMIKVPSTREGFPAIETLVSQGVNINVTLIFSREQYIQSVQAYLKGVKKRIKNQEQVNQVNSVASVFVSRVDTLVDQLLEEKISSAVDEQKKKELKELKGRAAVANARLIYQQYKDIFSSTEYRKLADKGVHVQRLLWGSTSAKNPAYSDIKYVTELIGKDTINTMPEKTLQAFLEHGIVRDAMK</sequence>
<dbReference type="CDD" id="cd00955">
    <property type="entry name" value="Transaldolase_like"/>
    <property type="match status" value="1"/>
</dbReference>
<dbReference type="SUPFAM" id="SSF51569">
    <property type="entry name" value="Aldolase"/>
    <property type="match status" value="1"/>
</dbReference>
<dbReference type="HAMAP" id="MF_00493">
    <property type="entry name" value="Transaldolase_2"/>
    <property type="match status" value="1"/>
</dbReference>
<comment type="similarity">
    <text evidence="4">Belongs to the transaldolase family. Type 2 subfamily.</text>
</comment>
<dbReference type="Pfam" id="PF00923">
    <property type="entry name" value="TAL_FSA"/>
    <property type="match status" value="1"/>
</dbReference>
<evidence type="ECO:0000256" key="2">
    <source>
        <dbReference type="ARBA" id="ARBA00004496"/>
    </source>
</evidence>
<dbReference type="PANTHER" id="PTHR10683:SF31">
    <property type="entry name" value="TRANSALDOLASE"/>
    <property type="match status" value="1"/>
</dbReference>
<evidence type="ECO:0000313" key="10">
    <source>
        <dbReference type="EMBL" id="GAF78482.1"/>
    </source>
</evidence>
<dbReference type="UniPathway" id="UPA00115"/>
<dbReference type="InterPro" id="IPR013785">
    <property type="entry name" value="Aldolase_TIM"/>
</dbReference>
<evidence type="ECO:0000256" key="8">
    <source>
        <dbReference type="ARBA" id="ARBA00023270"/>
    </source>
</evidence>
<dbReference type="GO" id="GO:0004801">
    <property type="term" value="F:transaldolase activity"/>
    <property type="evidence" value="ECO:0007669"/>
    <property type="project" value="UniProtKB-EC"/>
</dbReference>
<evidence type="ECO:0000256" key="7">
    <source>
        <dbReference type="ARBA" id="ARBA00023126"/>
    </source>
</evidence>
<proteinExistence type="inferred from homology"/>
<keyword evidence="6" id="KW-0808">Transferase</keyword>
<dbReference type="NCBIfam" id="NF002881">
    <property type="entry name" value="PRK03343.1"/>
    <property type="match status" value="1"/>
</dbReference>
<comment type="function">
    <text evidence="1">Transaldolase is important for the balance of metabolites in the pentose-phosphate pathway.</text>
</comment>
<keyword evidence="8" id="KW-0704">Schiff base</keyword>
<evidence type="ECO:0000256" key="5">
    <source>
        <dbReference type="ARBA" id="ARBA00022490"/>
    </source>
</evidence>
<dbReference type="GO" id="GO:0006098">
    <property type="term" value="P:pentose-phosphate shunt"/>
    <property type="evidence" value="ECO:0007669"/>
    <property type="project" value="UniProtKB-UniPathway"/>
</dbReference>
<reference evidence="10" key="1">
    <citation type="journal article" date="2014" name="Front. Microbiol.">
        <title>High frequency of phylogenetically diverse reductive dehalogenase-homologous genes in deep subseafloor sedimentary metagenomes.</title>
        <authorList>
            <person name="Kawai M."/>
            <person name="Futagami T."/>
            <person name="Toyoda A."/>
            <person name="Takaki Y."/>
            <person name="Nishi S."/>
            <person name="Hori S."/>
            <person name="Arai W."/>
            <person name="Tsubouchi T."/>
            <person name="Morono Y."/>
            <person name="Uchiyama I."/>
            <person name="Ito T."/>
            <person name="Fujiyama A."/>
            <person name="Inagaki F."/>
            <person name="Takami H."/>
        </authorList>
    </citation>
    <scope>NUCLEOTIDE SEQUENCE</scope>
    <source>
        <strain evidence="10">Expedition CK06-06</strain>
    </source>
</reference>
<evidence type="ECO:0000256" key="9">
    <source>
        <dbReference type="ARBA" id="ARBA00048810"/>
    </source>
</evidence>
<comment type="caution">
    <text evidence="10">The sequence shown here is derived from an EMBL/GenBank/DDBJ whole genome shotgun (WGS) entry which is preliminary data.</text>
</comment>
<evidence type="ECO:0000256" key="4">
    <source>
        <dbReference type="ARBA" id="ARBA00008426"/>
    </source>
</evidence>
<dbReference type="InterPro" id="IPR004732">
    <property type="entry name" value="Transaldolase_2"/>
</dbReference>
<evidence type="ECO:0000256" key="6">
    <source>
        <dbReference type="ARBA" id="ARBA00022679"/>
    </source>
</evidence>
<dbReference type="Gene3D" id="3.20.20.70">
    <property type="entry name" value="Aldolase class I"/>
    <property type="match status" value="1"/>
</dbReference>
<comment type="pathway">
    <text evidence="3">Carbohydrate degradation; pentose phosphate pathway.</text>
</comment>
<evidence type="ECO:0008006" key="11">
    <source>
        <dbReference type="Google" id="ProtNLM"/>
    </source>
</evidence>
<dbReference type="PROSITE" id="PS01054">
    <property type="entry name" value="TRANSALDOLASE_1"/>
    <property type="match status" value="1"/>
</dbReference>
<dbReference type="InterPro" id="IPR018225">
    <property type="entry name" value="Transaldolase_AS"/>
</dbReference>
<keyword evidence="5" id="KW-0963">Cytoplasm</keyword>
<comment type="subcellular location">
    <subcellularLocation>
        <location evidence="2">Cytoplasm</location>
    </subcellularLocation>
</comment>
<evidence type="ECO:0000256" key="1">
    <source>
        <dbReference type="ARBA" id="ARBA00003518"/>
    </source>
</evidence>
<feature type="non-terminal residue" evidence="10">
    <location>
        <position position="320"/>
    </location>
</feature>
<dbReference type="GO" id="GO:0005975">
    <property type="term" value="P:carbohydrate metabolic process"/>
    <property type="evidence" value="ECO:0007669"/>
    <property type="project" value="InterPro"/>
</dbReference>